<comment type="caution">
    <text evidence="1">The sequence shown here is derived from an EMBL/GenBank/DDBJ whole genome shotgun (WGS) entry which is preliminary data.</text>
</comment>
<dbReference type="OrthoDB" id="2107880at2759"/>
<dbReference type="AlphaFoldDB" id="A0A507CK56"/>
<dbReference type="VEuPathDB" id="FungiDB:SeMB42_g06117"/>
<organism evidence="1 3">
    <name type="scientific">Synchytrium endobioticum</name>
    <dbReference type="NCBI Taxonomy" id="286115"/>
    <lineage>
        <taxon>Eukaryota</taxon>
        <taxon>Fungi</taxon>
        <taxon>Fungi incertae sedis</taxon>
        <taxon>Chytridiomycota</taxon>
        <taxon>Chytridiomycota incertae sedis</taxon>
        <taxon>Chytridiomycetes</taxon>
        <taxon>Synchytriales</taxon>
        <taxon>Synchytriaceae</taxon>
        <taxon>Synchytrium</taxon>
    </lineage>
</organism>
<reference evidence="3 4" key="1">
    <citation type="journal article" date="2019" name="Sci. Rep.">
        <title>Comparative genomics of chytrid fungi reveal insights into the obligate biotrophic and pathogenic lifestyle of Synchytrium endobioticum.</title>
        <authorList>
            <person name="van de Vossenberg B.T.L.H."/>
            <person name="Warris S."/>
            <person name="Nguyen H.D.T."/>
            <person name="van Gent-Pelzer M.P.E."/>
            <person name="Joly D.L."/>
            <person name="van de Geest H.C."/>
            <person name="Bonants P.J.M."/>
            <person name="Smith D.S."/>
            <person name="Levesque C.A."/>
            <person name="van der Lee T.A.J."/>
        </authorList>
    </citation>
    <scope>NUCLEOTIDE SEQUENCE [LARGE SCALE GENOMIC DNA]</scope>
    <source>
        <strain evidence="2 4">LEV6574</strain>
        <strain evidence="1 3">MB42</strain>
    </source>
</reference>
<sequence length="159" mass="17517">MSTAAATRVSPELRLRSISLYRNLLRLHKAWPKQERRLIRADEAILKAIREAFAPLSPTPHGSSQTASSIEAAISEGETQLASLQNMLHNKIEAKFPLPPDSRIKTYLPSTKTFSLLDAEAQKELDRKEEGTFSFLKTYVSGKRERAAAVGGGHNSSAS</sequence>
<accession>A0A507CK56</accession>
<evidence type="ECO:0000313" key="2">
    <source>
        <dbReference type="EMBL" id="TPX45531.1"/>
    </source>
</evidence>
<gene>
    <name evidence="2" type="ORF">SeLEV6574_g03818</name>
    <name evidence="1" type="ORF">SeMB42_g06117</name>
</gene>
<name>A0A507CK56_9FUNG</name>
<dbReference type="EMBL" id="QEAN01000324">
    <property type="protein sequence ID" value="TPX40172.1"/>
    <property type="molecule type" value="Genomic_DNA"/>
</dbReference>
<dbReference type="Proteomes" id="UP000320475">
    <property type="component" value="Unassembled WGS sequence"/>
</dbReference>
<dbReference type="Proteomes" id="UP000317494">
    <property type="component" value="Unassembled WGS sequence"/>
</dbReference>
<protein>
    <submittedName>
        <fullName evidence="1">Uncharacterized protein</fullName>
    </submittedName>
</protein>
<evidence type="ECO:0000313" key="1">
    <source>
        <dbReference type="EMBL" id="TPX40172.1"/>
    </source>
</evidence>
<evidence type="ECO:0000313" key="4">
    <source>
        <dbReference type="Proteomes" id="UP000320475"/>
    </source>
</evidence>
<dbReference type="EMBL" id="QEAM01000138">
    <property type="protein sequence ID" value="TPX45531.1"/>
    <property type="molecule type" value="Genomic_DNA"/>
</dbReference>
<keyword evidence="3" id="KW-1185">Reference proteome</keyword>
<proteinExistence type="predicted"/>
<evidence type="ECO:0000313" key="3">
    <source>
        <dbReference type="Proteomes" id="UP000317494"/>
    </source>
</evidence>